<gene>
    <name evidence="1" type="ORF">Goari_003475</name>
</gene>
<reference evidence="1 2" key="1">
    <citation type="journal article" date="2019" name="Genome Biol. Evol.">
        <title>Insights into the evolution of the New World diploid cottons (Gossypium, subgenus Houzingenia) based on genome sequencing.</title>
        <authorList>
            <person name="Grover C.E."/>
            <person name="Arick M.A. 2nd"/>
            <person name="Thrash A."/>
            <person name="Conover J.L."/>
            <person name="Sanders W.S."/>
            <person name="Peterson D.G."/>
            <person name="Frelichowski J.E."/>
            <person name="Scheffler J.A."/>
            <person name="Scheffler B.E."/>
            <person name="Wendel J.F."/>
        </authorList>
    </citation>
    <scope>NUCLEOTIDE SEQUENCE [LARGE SCALE GENOMIC DNA]</scope>
    <source>
        <strain evidence="1">185</strain>
        <tissue evidence="1">Leaf</tissue>
    </source>
</reference>
<feature type="non-terminal residue" evidence="1">
    <location>
        <position position="39"/>
    </location>
</feature>
<sequence>MANGLLDLSGGCNAKLWGILDSLTVIHNRNRDKVSIRMD</sequence>
<comment type="caution">
    <text evidence="1">The sequence shown here is derived from an EMBL/GenBank/DDBJ whole genome shotgun (WGS) entry which is preliminary data.</text>
</comment>
<keyword evidence="2" id="KW-1185">Reference proteome</keyword>
<dbReference type="AlphaFoldDB" id="A0A7J8YBL8"/>
<dbReference type="Proteomes" id="UP000593577">
    <property type="component" value="Unassembled WGS sequence"/>
</dbReference>
<dbReference type="EMBL" id="JABFAA010000011">
    <property type="protein sequence ID" value="MBA0696958.1"/>
    <property type="molecule type" value="Genomic_DNA"/>
</dbReference>
<proteinExistence type="predicted"/>
<protein>
    <submittedName>
        <fullName evidence="1">Uncharacterized protein</fullName>
    </submittedName>
</protein>
<accession>A0A7J8YBL8</accession>
<evidence type="ECO:0000313" key="1">
    <source>
        <dbReference type="EMBL" id="MBA0696958.1"/>
    </source>
</evidence>
<name>A0A7J8YBL8_GOSAI</name>
<organism evidence="1 2">
    <name type="scientific">Gossypium aridum</name>
    <name type="common">American cotton</name>
    <name type="synonym">Erioxylum aridum</name>
    <dbReference type="NCBI Taxonomy" id="34290"/>
    <lineage>
        <taxon>Eukaryota</taxon>
        <taxon>Viridiplantae</taxon>
        <taxon>Streptophyta</taxon>
        <taxon>Embryophyta</taxon>
        <taxon>Tracheophyta</taxon>
        <taxon>Spermatophyta</taxon>
        <taxon>Magnoliopsida</taxon>
        <taxon>eudicotyledons</taxon>
        <taxon>Gunneridae</taxon>
        <taxon>Pentapetalae</taxon>
        <taxon>rosids</taxon>
        <taxon>malvids</taxon>
        <taxon>Malvales</taxon>
        <taxon>Malvaceae</taxon>
        <taxon>Malvoideae</taxon>
        <taxon>Gossypium</taxon>
    </lineage>
</organism>
<evidence type="ECO:0000313" key="2">
    <source>
        <dbReference type="Proteomes" id="UP000593577"/>
    </source>
</evidence>